<dbReference type="GO" id="GO:0000981">
    <property type="term" value="F:DNA-binding transcription factor activity, RNA polymerase II-specific"/>
    <property type="evidence" value="ECO:0007669"/>
    <property type="project" value="InterPro"/>
</dbReference>
<dbReference type="PANTHER" id="PTHR40626:SF11">
    <property type="entry name" value="ZINC FINGER PROTEIN YPR022C"/>
    <property type="match status" value="1"/>
</dbReference>
<reference evidence="11" key="1">
    <citation type="journal article" date="2016" name="Genome Announc.">
        <title>Draft genome sequences of fungus Aspergillus calidoustus.</title>
        <authorList>
            <person name="Horn F."/>
            <person name="Linde J."/>
            <person name="Mattern D.J."/>
            <person name="Walther G."/>
            <person name="Guthke R."/>
            <person name="Scherlach K."/>
            <person name="Martin K."/>
            <person name="Brakhage A.A."/>
            <person name="Petzke L."/>
            <person name="Valiante V."/>
        </authorList>
    </citation>
    <scope>NUCLEOTIDE SEQUENCE [LARGE SCALE GENOMIC DNA]</scope>
    <source>
        <strain evidence="11">SF006504</strain>
    </source>
</reference>
<sequence length="297" mass="33092">MHSQSPSTTNSPPATNSRRLSVGTKSRTCVHCGRSFRRTEHLERHVRTHTKEKPYTCYCGAAFSRRDLLKRHMTIAGHEETNPPTKSSPKSQAQIDRENTKQRVRRASKSQRASAVSGPPPVQKIAIPPSPEEGTEIVQWTMQQPFDNVLESPSTDGAHDPEILEAAQLLLPGSLPQNYPPAHPSPPPTLTYLPEEFNHFEDVTVTNFLDSLGVPLEWSNGAHHGNDAHAHNNNSYPAEVPETALHPFFRERDRSRAESSWHLPPDQSAYAGIGMVSDYASHIYHYHPPEDLAGRCA</sequence>
<dbReference type="SMART" id="SM00355">
    <property type="entry name" value="ZnF_C2H2"/>
    <property type="match status" value="2"/>
</dbReference>
<evidence type="ECO:0000256" key="6">
    <source>
        <dbReference type="ARBA" id="ARBA00023242"/>
    </source>
</evidence>
<dbReference type="FunFam" id="3.30.160.60:FF:002343">
    <property type="entry name" value="Zinc finger protein 33A"/>
    <property type="match status" value="1"/>
</dbReference>
<evidence type="ECO:0000256" key="3">
    <source>
        <dbReference type="ARBA" id="ARBA00022737"/>
    </source>
</evidence>
<dbReference type="GO" id="GO:0008270">
    <property type="term" value="F:zinc ion binding"/>
    <property type="evidence" value="ECO:0007669"/>
    <property type="project" value="UniProtKB-KW"/>
</dbReference>
<evidence type="ECO:0000313" key="11">
    <source>
        <dbReference type="Proteomes" id="UP000054771"/>
    </source>
</evidence>
<evidence type="ECO:0000256" key="8">
    <source>
        <dbReference type="SAM" id="MobiDB-lite"/>
    </source>
</evidence>
<evidence type="ECO:0000256" key="4">
    <source>
        <dbReference type="ARBA" id="ARBA00022771"/>
    </source>
</evidence>
<dbReference type="EMBL" id="CDMC01000003">
    <property type="protein sequence ID" value="CEL03013.1"/>
    <property type="molecule type" value="Genomic_DNA"/>
</dbReference>
<dbReference type="PROSITE" id="PS50157">
    <property type="entry name" value="ZINC_FINGER_C2H2_2"/>
    <property type="match status" value="2"/>
</dbReference>
<dbReference type="SUPFAM" id="SSF57667">
    <property type="entry name" value="beta-beta-alpha zinc fingers"/>
    <property type="match status" value="1"/>
</dbReference>
<evidence type="ECO:0000256" key="1">
    <source>
        <dbReference type="ARBA" id="ARBA00004123"/>
    </source>
</evidence>
<feature type="region of interest" description="Disordered" evidence="8">
    <location>
        <begin position="1"/>
        <end position="26"/>
    </location>
</feature>
<evidence type="ECO:0000259" key="9">
    <source>
        <dbReference type="PROSITE" id="PS50157"/>
    </source>
</evidence>
<name>A0A0U4Z0B4_ASPCI</name>
<keyword evidence="5" id="KW-0862">Zinc</keyword>
<dbReference type="STRING" id="454130.A0A0U4Z0B4"/>
<feature type="domain" description="C2H2-type" evidence="9">
    <location>
        <begin position="27"/>
        <end position="54"/>
    </location>
</feature>
<gene>
    <name evidence="10" type="ORF">ASPCAL04172</name>
</gene>
<comment type="subcellular location">
    <subcellularLocation>
        <location evidence="1">Nucleus</location>
    </subcellularLocation>
</comment>
<dbReference type="Pfam" id="PF00096">
    <property type="entry name" value="zf-C2H2"/>
    <property type="match status" value="2"/>
</dbReference>
<dbReference type="OMA" id="ASHIYHY"/>
<protein>
    <recommendedName>
        <fullName evidence="9">C2H2-type domain-containing protein</fullName>
    </recommendedName>
</protein>
<dbReference type="Proteomes" id="UP000054771">
    <property type="component" value="Unassembled WGS sequence"/>
</dbReference>
<dbReference type="PANTHER" id="PTHR40626">
    <property type="entry name" value="MIP31509P"/>
    <property type="match status" value="1"/>
</dbReference>
<dbReference type="GO" id="GO:0005634">
    <property type="term" value="C:nucleus"/>
    <property type="evidence" value="ECO:0007669"/>
    <property type="project" value="UniProtKB-SubCell"/>
</dbReference>
<keyword evidence="2" id="KW-0479">Metal-binding</keyword>
<keyword evidence="3" id="KW-0677">Repeat</keyword>
<keyword evidence="11" id="KW-1185">Reference proteome</keyword>
<evidence type="ECO:0000313" key="10">
    <source>
        <dbReference type="EMBL" id="CEL03013.1"/>
    </source>
</evidence>
<feature type="region of interest" description="Disordered" evidence="8">
    <location>
        <begin position="76"/>
        <end position="129"/>
    </location>
</feature>
<dbReference type="Gene3D" id="3.30.160.60">
    <property type="entry name" value="Classic Zinc Finger"/>
    <property type="match status" value="2"/>
</dbReference>
<dbReference type="InterPro" id="IPR051059">
    <property type="entry name" value="VerF-like"/>
</dbReference>
<feature type="compositionally biased region" description="Polar residues" evidence="8">
    <location>
        <begin position="82"/>
        <end position="94"/>
    </location>
</feature>
<dbReference type="GO" id="GO:0000978">
    <property type="term" value="F:RNA polymerase II cis-regulatory region sequence-specific DNA binding"/>
    <property type="evidence" value="ECO:0007669"/>
    <property type="project" value="InterPro"/>
</dbReference>
<proteinExistence type="predicted"/>
<evidence type="ECO:0000256" key="2">
    <source>
        <dbReference type="ARBA" id="ARBA00022723"/>
    </source>
</evidence>
<keyword evidence="6" id="KW-0539">Nucleus</keyword>
<feature type="domain" description="C2H2-type" evidence="9">
    <location>
        <begin position="55"/>
        <end position="83"/>
    </location>
</feature>
<accession>A0A0U4Z0B4</accession>
<dbReference type="InterPro" id="IPR013087">
    <property type="entry name" value="Znf_C2H2_type"/>
</dbReference>
<evidence type="ECO:0000256" key="5">
    <source>
        <dbReference type="ARBA" id="ARBA00022833"/>
    </source>
</evidence>
<dbReference type="AlphaFoldDB" id="A0A0U4Z0B4"/>
<evidence type="ECO:0000256" key="7">
    <source>
        <dbReference type="PROSITE-ProRule" id="PRU00042"/>
    </source>
</evidence>
<dbReference type="GO" id="GO:0000785">
    <property type="term" value="C:chromatin"/>
    <property type="evidence" value="ECO:0007669"/>
    <property type="project" value="TreeGrafter"/>
</dbReference>
<dbReference type="OrthoDB" id="10018191at2759"/>
<dbReference type="PROSITE" id="PS00028">
    <property type="entry name" value="ZINC_FINGER_C2H2_1"/>
    <property type="match status" value="1"/>
</dbReference>
<dbReference type="InterPro" id="IPR036236">
    <property type="entry name" value="Znf_C2H2_sf"/>
</dbReference>
<organism evidence="10 11">
    <name type="scientific">Aspergillus calidoustus</name>
    <dbReference type="NCBI Taxonomy" id="454130"/>
    <lineage>
        <taxon>Eukaryota</taxon>
        <taxon>Fungi</taxon>
        <taxon>Dikarya</taxon>
        <taxon>Ascomycota</taxon>
        <taxon>Pezizomycotina</taxon>
        <taxon>Eurotiomycetes</taxon>
        <taxon>Eurotiomycetidae</taxon>
        <taxon>Eurotiales</taxon>
        <taxon>Aspergillaceae</taxon>
        <taxon>Aspergillus</taxon>
        <taxon>Aspergillus subgen. Nidulantes</taxon>
    </lineage>
</organism>
<keyword evidence="4 7" id="KW-0863">Zinc-finger</keyword>